<keyword evidence="13" id="KW-1185">Reference proteome</keyword>
<evidence type="ECO:0000256" key="5">
    <source>
        <dbReference type="ARBA" id="ARBA00022989"/>
    </source>
</evidence>
<keyword evidence="4" id="KW-0552">Olfaction</keyword>
<protein>
    <recommendedName>
        <fullName evidence="11">G-protein coupled receptors family 1 profile domain-containing protein</fullName>
    </recommendedName>
</protein>
<comment type="subcellular location">
    <subcellularLocation>
        <location evidence="1">Cell membrane</location>
        <topology evidence="1">Multi-pass membrane protein</topology>
    </subcellularLocation>
</comment>
<dbReference type="InterPro" id="IPR000725">
    <property type="entry name" value="Olfact_rcpt"/>
</dbReference>
<reference evidence="12 13" key="1">
    <citation type="journal article" date="2023" name="J. Hered.">
        <title>Chromosome-level genome of the wood stork (Mycteria americana) provides insight into avian chromosome evolution.</title>
        <authorList>
            <person name="Flamio R. Jr."/>
            <person name="Ramstad K.M."/>
        </authorList>
    </citation>
    <scope>NUCLEOTIDE SEQUENCE [LARGE SCALE GENOMIC DNA]</scope>
    <source>
        <strain evidence="12">JAX WOST 10</strain>
    </source>
</reference>
<evidence type="ECO:0000256" key="3">
    <source>
        <dbReference type="ARBA" id="ARBA00022692"/>
    </source>
</evidence>
<evidence type="ECO:0000313" key="13">
    <source>
        <dbReference type="Proteomes" id="UP001333110"/>
    </source>
</evidence>
<evidence type="ECO:0000256" key="4">
    <source>
        <dbReference type="ARBA" id="ARBA00022725"/>
    </source>
</evidence>
<dbReference type="PROSITE" id="PS50262">
    <property type="entry name" value="G_PROTEIN_RECEP_F1_2"/>
    <property type="match status" value="1"/>
</dbReference>
<keyword evidence="6" id="KW-0297">G-protein coupled receptor</keyword>
<organism evidence="12 13">
    <name type="scientific">Mycteria americana</name>
    <name type="common">Wood stork</name>
    <dbReference type="NCBI Taxonomy" id="33587"/>
    <lineage>
        <taxon>Eukaryota</taxon>
        <taxon>Metazoa</taxon>
        <taxon>Chordata</taxon>
        <taxon>Craniata</taxon>
        <taxon>Vertebrata</taxon>
        <taxon>Euteleostomi</taxon>
        <taxon>Archelosauria</taxon>
        <taxon>Archosauria</taxon>
        <taxon>Dinosauria</taxon>
        <taxon>Saurischia</taxon>
        <taxon>Theropoda</taxon>
        <taxon>Coelurosauria</taxon>
        <taxon>Aves</taxon>
        <taxon>Neognathae</taxon>
        <taxon>Neoaves</taxon>
        <taxon>Aequornithes</taxon>
        <taxon>Ciconiiformes</taxon>
        <taxon>Ciconiidae</taxon>
        <taxon>Mycteria</taxon>
    </lineage>
</organism>
<keyword evidence="3 10" id="KW-0812">Transmembrane</keyword>
<dbReference type="GO" id="GO:0005886">
    <property type="term" value="C:plasma membrane"/>
    <property type="evidence" value="ECO:0007669"/>
    <property type="project" value="UniProtKB-SubCell"/>
</dbReference>
<dbReference type="Proteomes" id="UP001333110">
    <property type="component" value="Unassembled WGS sequence"/>
</dbReference>
<feature type="domain" description="G-protein coupled receptors family 1 profile" evidence="11">
    <location>
        <begin position="37"/>
        <end position="283"/>
    </location>
</feature>
<dbReference type="AlphaFoldDB" id="A0AAN7MH99"/>
<evidence type="ECO:0000256" key="2">
    <source>
        <dbReference type="ARBA" id="ARBA00022475"/>
    </source>
</evidence>
<evidence type="ECO:0000256" key="9">
    <source>
        <dbReference type="ARBA" id="ARBA00023224"/>
    </source>
</evidence>
<keyword evidence="5 10" id="KW-1133">Transmembrane helix</keyword>
<keyword evidence="8" id="KW-0675">Receptor</keyword>
<proteinExistence type="predicted"/>
<evidence type="ECO:0000256" key="10">
    <source>
        <dbReference type="SAM" id="Phobius"/>
    </source>
</evidence>
<evidence type="ECO:0000259" key="11">
    <source>
        <dbReference type="PROSITE" id="PS50262"/>
    </source>
</evidence>
<evidence type="ECO:0000256" key="1">
    <source>
        <dbReference type="ARBA" id="ARBA00004651"/>
    </source>
</evidence>
<dbReference type="EMBL" id="JAUNZN010000066">
    <property type="protein sequence ID" value="KAK4805629.1"/>
    <property type="molecule type" value="Genomic_DNA"/>
</dbReference>
<evidence type="ECO:0000256" key="8">
    <source>
        <dbReference type="ARBA" id="ARBA00023170"/>
    </source>
</evidence>
<keyword evidence="4" id="KW-0716">Sensory transduction</keyword>
<keyword evidence="7 10" id="KW-0472">Membrane</keyword>
<name>A0AAN7MH99_MYCAM</name>
<sequence length="283" mass="31918">MAKKNRIFGTEGVLLGFPDHRRWHMVLLVLIFSITGGNGVIFFAVGSDQSLRILMYFFLGKLSFLEIQSTTTIVPNQLGTSLVTRTTVCVSCCPAQSFSYFFLGITEFLIFSVMSFDYYIAIHKQLRYITIMPKILCFFLCLGAWLLSFVVMSSKMSVLLVRCLLCSKNYIDHFYRVAGPLLSLACGGTMLFETLGFLVRIPIIQGTPHFKKALPACSSHLTMVPILYGAVIFMYLKLMARSSFSLSRVESTLNTLLTLLLKPFGYTIRNKELKAALRRTARQ</sequence>
<feature type="transmembrane region" description="Helical" evidence="10">
    <location>
        <begin position="213"/>
        <end position="236"/>
    </location>
</feature>
<evidence type="ECO:0000313" key="12">
    <source>
        <dbReference type="EMBL" id="KAK4805629.1"/>
    </source>
</evidence>
<keyword evidence="2" id="KW-1003">Cell membrane</keyword>
<feature type="transmembrane region" description="Helical" evidence="10">
    <location>
        <begin position="98"/>
        <end position="119"/>
    </location>
</feature>
<dbReference type="InterPro" id="IPR017452">
    <property type="entry name" value="GPCR_Rhodpsn_7TM"/>
</dbReference>
<keyword evidence="9" id="KW-0807">Transducer</keyword>
<dbReference type="PANTHER" id="PTHR26454">
    <property type="entry name" value="OLFACTORY RECEPTOR"/>
    <property type="match status" value="1"/>
</dbReference>
<feature type="transmembrane region" description="Helical" evidence="10">
    <location>
        <begin position="23"/>
        <end position="46"/>
    </location>
</feature>
<dbReference type="PANTHER" id="PTHR26454:SF30">
    <property type="entry name" value="OLFACTORY RECEPTOR 6X1"/>
    <property type="match status" value="1"/>
</dbReference>
<feature type="transmembrane region" description="Helical" evidence="10">
    <location>
        <begin position="177"/>
        <end position="201"/>
    </location>
</feature>
<dbReference type="Gene3D" id="1.20.1070.10">
    <property type="entry name" value="Rhodopsin 7-helix transmembrane proteins"/>
    <property type="match status" value="1"/>
</dbReference>
<accession>A0AAN7MH99</accession>
<dbReference type="GO" id="GO:0004984">
    <property type="term" value="F:olfactory receptor activity"/>
    <property type="evidence" value="ECO:0007669"/>
    <property type="project" value="InterPro"/>
</dbReference>
<dbReference type="Pfam" id="PF13853">
    <property type="entry name" value="7tm_4"/>
    <property type="match status" value="1"/>
</dbReference>
<dbReference type="InterPro" id="IPR047132">
    <property type="entry name" value="Olfact_rcpt_6C-like"/>
</dbReference>
<gene>
    <name evidence="12" type="ORF">QYF61_022387</name>
</gene>
<evidence type="ECO:0000256" key="6">
    <source>
        <dbReference type="ARBA" id="ARBA00023040"/>
    </source>
</evidence>
<dbReference type="SUPFAM" id="SSF81321">
    <property type="entry name" value="Family A G protein-coupled receptor-like"/>
    <property type="match status" value="1"/>
</dbReference>
<dbReference type="GO" id="GO:0004930">
    <property type="term" value="F:G protein-coupled receptor activity"/>
    <property type="evidence" value="ECO:0007669"/>
    <property type="project" value="UniProtKB-KW"/>
</dbReference>
<feature type="transmembrane region" description="Helical" evidence="10">
    <location>
        <begin position="131"/>
        <end position="152"/>
    </location>
</feature>
<evidence type="ECO:0000256" key="7">
    <source>
        <dbReference type="ARBA" id="ARBA00023136"/>
    </source>
</evidence>
<comment type="caution">
    <text evidence="12">The sequence shown here is derived from an EMBL/GenBank/DDBJ whole genome shotgun (WGS) entry which is preliminary data.</text>
</comment>